<proteinExistence type="predicted"/>
<evidence type="ECO:0000313" key="1">
    <source>
        <dbReference type="EMBL" id="KAA6400268.1"/>
    </source>
</evidence>
<dbReference type="OrthoDB" id="10500762at2759"/>
<name>A0A5J4WYS0_9EUKA</name>
<dbReference type="Proteomes" id="UP000324800">
    <property type="component" value="Unassembled WGS sequence"/>
</dbReference>
<comment type="caution">
    <text evidence="1">The sequence shown here is derived from an EMBL/GenBank/DDBJ whole genome shotgun (WGS) entry which is preliminary data.</text>
</comment>
<accession>A0A5J4WYS0</accession>
<sequence>MKVTHLQQAGTIEEIQLGITVVPFTNDGEHHNSIMEIKPESQMLALFDKEIIIILKNYVCDIKPVTMSIKNHIITDISANMAASRNMAISNICITDRNMNILNIALSHVTDFCQLFMKEVRATTCFENLCYQNMQVTTCGRSFPDMPMNTLDQQFFQHQLNASNIDLLFETIDEFEDLLTTPRNTATGRLNPHTDLTSLLITLQYTSGKRPPTPILCTVHDTFWLFSPAAGGSCIYDTNHSFDEVIGPLTG</sequence>
<protein>
    <submittedName>
        <fullName evidence="1">Uncharacterized protein</fullName>
    </submittedName>
</protein>
<evidence type="ECO:0000313" key="2">
    <source>
        <dbReference type="Proteomes" id="UP000324800"/>
    </source>
</evidence>
<reference evidence="1 2" key="1">
    <citation type="submission" date="2019-03" db="EMBL/GenBank/DDBJ databases">
        <title>Single cell metagenomics reveals metabolic interactions within the superorganism composed of flagellate Streblomastix strix and complex community of Bacteroidetes bacteria on its surface.</title>
        <authorList>
            <person name="Treitli S.C."/>
            <person name="Kolisko M."/>
            <person name="Husnik F."/>
            <person name="Keeling P."/>
            <person name="Hampl V."/>
        </authorList>
    </citation>
    <scope>NUCLEOTIDE SEQUENCE [LARGE SCALE GENOMIC DNA]</scope>
    <source>
        <strain evidence="1">ST1C</strain>
    </source>
</reference>
<organism evidence="1 2">
    <name type="scientific">Streblomastix strix</name>
    <dbReference type="NCBI Taxonomy" id="222440"/>
    <lineage>
        <taxon>Eukaryota</taxon>
        <taxon>Metamonada</taxon>
        <taxon>Preaxostyla</taxon>
        <taxon>Oxymonadida</taxon>
        <taxon>Streblomastigidae</taxon>
        <taxon>Streblomastix</taxon>
    </lineage>
</organism>
<gene>
    <name evidence="1" type="ORF">EZS28_004204</name>
</gene>
<dbReference type="EMBL" id="SNRW01000590">
    <property type="protein sequence ID" value="KAA6400268.1"/>
    <property type="molecule type" value="Genomic_DNA"/>
</dbReference>
<dbReference type="AlphaFoldDB" id="A0A5J4WYS0"/>